<evidence type="ECO:0000313" key="2">
    <source>
        <dbReference type="EMBL" id="SOQ34884.1"/>
    </source>
</evidence>
<dbReference type="AlphaFoldDB" id="A0A2H1V3M6"/>
<proteinExistence type="predicted"/>
<gene>
    <name evidence="2" type="ORF">SFRICE_003293</name>
</gene>
<accession>A0A2H1V3M6</accession>
<dbReference type="EMBL" id="ODYU01000330">
    <property type="protein sequence ID" value="SOQ34884.1"/>
    <property type="molecule type" value="Genomic_DNA"/>
</dbReference>
<organism evidence="2">
    <name type="scientific">Spodoptera frugiperda</name>
    <name type="common">Fall armyworm</name>
    <dbReference type="NCBI Taxonomy" id="7108"/>
    <lineage>
        <taxon>Eukaryota</taxon>
        <taxon>Metazoa</taxon>
        <taxon>Ecdysozoa</taxon>
        <taxon>Arthropoda</taxon>
        <taxon>Hexapoda</taxon>
        <taxon>Insecta</taxon>
        <taxon>Pterygota</taxon>
        <taxon>Neoptera</taxon>
        <taxon>Endopterygota</taxon>
        <taxon>Lepidoptera</taxon>
        <taxon>Glossata</taxon>
        <taxon>Ditrysia</taxon>
        <taxon>Noctuoidea</taxon>
        <taxon>Noctuidae</taxon>
        <taxon>Amphipyrinae</taxon>
        <taxon>Spodoptera</taxon>
    </lineage>
</organism>
<reference evidence="2" key="1">
    <citation type="submission" date="2016-07" db="EMBL/GenBank/DDBJ databases">
        <authorList>
            <person name="Bretaudeau A."/>
        </authorList>
    </citation>
    <scope>NUCLEOTIDE SEQUENCE</scope>
    <source>
        <strain evidence="2">Rice</strain>
        <tissue evidence="2">Whole body</tissue>
    </source>
</reference>
<protein>
    <submittedName>
        <fullName evidence="2">SFRICE_003293</fullName>
    </submittedName>
</protein>
<name>A0A2H1V3M6_SPOFR</name>
<sequence>MQRHAFYLRRGRQRCILRYIMPLYNVHPLLTICMTKSQIQNSKTKKLCHSNRSSLSSASASNCPMAGKRPLLILKRKEAEWLPIFLRVENHPITFPPLGKARRSVRLLLTKNHPVCTLALLGKPASKQVDGSPDGKQSPPLTDTRGVTSALPAFLGVRNLRDVGESGIRKIGKEGGNSVTEEIESSLNCSFEDIAT</sequence>
<evidence type="ECO:0000256" key="1">
    <source>
        <dbReference type="SAM" id="MobiDB-lite"/>
    </source>
</evidence>
<feature type="region of interest" description="Disordered" evidence="1">
    <location>
        <begin position="125"/>
        <end position="146"/>
    </location>
</feature>